<evidence type="ECO:0000256" key="5">
    <source>
        <dbReference type="ARBA" id="ARBA00022643"/>
    </source>
</evidence>
<protein>
    <recommendedName>
        <fullName evidence="3">FAD synthase</fullName>
        <ecNumber evidence="3">2.7.7.2</ecNumber>
    </recommendedName>
    <alternativeName>
        <fullName evidence="11">FAD pyrophosphorylase</fullName>
    </alternativeName>
    <alternativeName>
        <fullName evidence="12">FMN adenylyltransferase</fullName>
    </alternativeName>
</protein>
<keyword evidence="6" id="KW-0808">Transferase</keyword>
<dbReference type="SUPFAM" id="SSF53218">
    <property type="entry name" value="Molybdenum cofactor biosynthesis proteins"/>
    <property type="match status" value="1"/>
</dbReference>
<dbReference type="CTD" id="6749270"/>
<evidence type="ECO:0000256" key="2">
    <source>
        <dbReference type="ARBA" id="ARBA00007589"/>
    </source>
</evidence>
<dbReference type="Gene3D" id="3.40.50.620">
    <property type="entry name" value="HUPs"/>
    <property type="match status" value="1"/>
</dbReference>
<keyword evidence="5" id="KW-0288">FMN</keyword>
<evidence type="ECO:0000256" key="11">
    <source>
        <dbReference type="ARBA" id="ARBA00031145"/>
    </source>
</evidence>
<comment type="similarity">
    <text evidence="2">In the N-terminal section; belongs to the MoaB/Mog family.</text>
</comment>
<keyword evidence="10" id="KW-0067">ATP-binding</keyword>
<dbReference type="FunCoup" id="B3RLV6">
    <property type="interactions" value="724"/>
</dbReference>
<evidence type="ECO:0000256" key="3">
    <source>
        <dbReference type="ARBA" id="ARBA00012393"/>
    </source>
</evidence>
<dbReference type="GO" id="GO:0006747">
    <property type="term" value="P:FAD biosynthetic process"/>
    <property type="evidence" value="ECO:0000318"/>
    <property type="project" value="GO_Central"/>
</dbReference>
<dbReference type="Proteomes" id="UP000009022">
    <property type="component" value="Unassembled WGS sequence"/>
</dbReference>
<dbReference type="STRING" id="10228.B3RLV6"/>
<evidence type="ECO:0000256" key="1">
    <source>
        <dbReference type="ARBA" id="ARBA00004726"/>
    </source>
</evidence>
<feature type="domain" description="MoaB/Mog" evidence="14">
    <location>
        <begin position="1"/>
        <end position="161"/>
    </location>
</feature>
<evidence type="ECO:0000256" key="6">
    <source>
        <dbReference type="ARBA" id="ARBA00022679"/>
    </source>
</evidence>
<sequence length="485" mass="56114">IVIGNEILKGEIQDTNTNFLCKRLWSLGMKVKKVSIVADDVEEIKKEIQHFSYKYDYVFTSGGIGPTFDDVTMEAVAAAFEDELQPKPDLIKKLKLYYNTENLTEAQIRLATIPSRCQIKYSKSGKLLLPLYNIQNVFILPGVPIFLKSLFKIFEDEYGSKIKQFYKKVIYLNVNELEIAERFNEISRKYSGRVDLGSYPVFNNNQYKVKITIEASDENDLKEAKPKLVSKLLLLYCNVVSICQFLNEVQNEEHPNSKRIQEAFQIVDRALEQYGLNNIAIAFNGGKDCTVILHIFYCFVKSRFPEQIPKIKAIYTKSEDIFTEMDQFVSKCVDRYNLDITTISSDMKSALEEYSIREPTVKAVIMGTRRADPYSNQLTPFCMTDGDWPEYLRVHPILDWSYSEIWQFLRHSSIPYCSLYDLGYTSLGGIHNTKPNSSLRRTRDEIETFIKEGTLEAEPLLQFDGYYYLPAYFLTEEQLERAGRS</sequence>
<dbReference type="eggNOG" id="KOG2644">
    <property type="taxonomic scope" value="Eukaryota"/>
</dbReference>
<evidence type="ECO:0000256" key="7">
    <source>
        <dbReference type="ARBA" id="ARBA00022695"/>
    </source>
</evidence>
<dbReference type="SUPFAM" id="SSF52402">
    <property type="entry name" value="Adenine nucleotide alpha hydrolases-like"/>
    <property type="match status" value="1"/>
</dbReference>
<evidence type="ECO:0000256" key="13">
    <source>
        <dbReference type="ARBA" id="ARBA00049494"/>
    </source>
</evidence>
<reference evidence="15 16" key="1">
    <citation type="journal article" date="2008" name="Nature">
        <title>The Trichoplax genome and the nature of placozoans.</title>
        <authorList>
            <person name="Srivastava M."/>
            <person name="Begovic E."/>
            <person name="Chapman J."/>
            <person name="Putnam N.H."/>
            <person name="Hellsten U."/>
            <person name="Kawashima T."/>
            <person name="Kuo A."/>
            <person name="Mitros T."/>
            <person name="Salamov A."/>
            <person name="Carpenter M.L."/>
            <person name="Signorovitch A.Y."/>
            <person name="Moreno M.A."/>
            <person name="Kamm K."/>
            <person name="Grimwood J."/>
            <person name="Schmutz J."/>
            <person name="Shapiro H."/>
            <person name="Grigoriev I.V."/>
            <person name="Buss L.W."/>
            <person name="Schierwater B."/>
            <person name="Dellaporta S.L."/>
            <person name="Rokhsar D.S."/>
        </authorList>
    </citation>
    <scope>NUCLEOTIDE SEQUENCE [LARGE SCALE GENOMIC DNA]</scope>
    <source>
        <strain evidence="15 16">Grell-BS-1999</strain>
    </source>
</reference>
<dbReference type="Pfam" id="PF00994">
    <property type="entry name" value="MoCF_biosynth"/>
    <property type="match status" value="1"/>
</dbReference>
<dbReference type="InterPro" id="IPR014729">
    <property type="entry name" value="Rossmann-like_a/b/a_fold"/>
</dbReference>
<dbReference type="InterPro" id="IPR001453">
    <property type="entry name" value="MoaB/Mog_dom"/>
</dbReference>
<dbReference type="KEGG" id="tad:TRIADDRAFT_18732"/>
<evidence type="ECO:0000256" key="10">
    <source>
        <dbReference type="ARBA" id="ARBA00022840"/>
    </source>
</evidence>
<accession>B3RLV6</accession>
<dbReference type="Pfam" id="PF01507">
    <property type="entry name" value="PAPS_reduct"/>
    <property type="match status" value="1"/>
</dbReference>
<feature type="non-terminal residue" evidence="15">
    <location>
        <position position="1"/>
    </location>
</feature>
<evidence type="ECO:0000259" key="14">
    <source>
        <dbReference type="SMART" id="SM00852"/>
    </source>
</evidence>
<dbReference type="GO" id="GO:0003919">
    <property type="term" value="F:FMN adenylyltransferase activity"/>
    <property type="evidence" value="ECO:0000318"/>
    <property type="project" value="GO_Central"/>
</dbReference>
<dbReference type="PhylomeDB" id="B3RLV6"/>
<evidence type="ECO:0000256" key="12">
    <source>
        <dbReference type="ARBA" id="ARBA00031871"/>
    </source>
</evidence>
<gene>
    <name evidence="15" type="ORF">TRIADDRAFT_18732</name>
</gene>
<organism evidence="15 16">
    <name type="scientific">Trichoplax adhaerens</name>
    <name type="common">Trichoplax reptans</name>
    <dbReference type="NCBI Taxonomy" id="10228"/>
    <lineage>
        <taxon>Eukaryota</taxon>
        <taxon>Metazoa</taxon>
        <taxon>Placozoa</taxon>
        <taxon>Uniplacotomia</taxon>
        <taxon>Trichoplacea</taxon>
        <taxon>Trichoplacidae</taxon>
        <taxon>Trichoplax</taxon>
    </lineage>
</organism>
<dbReference type="InParanoid" id="B3RLV6"/>
<keyword evidence="16" id="KW-1185">Reference proteome</keyword>
<dbReference type="EMBL" id="DS985241">
    <property type="protein sequence ID" value="EDV29591.1"/>
    <property type="molecule type" value="Genomic_DNA"/>
</dbReference>
<dbReference type="CDD" id="cd23948">
    <property type="entry name" value="FAD_synthase"/>
    <property type="match status" value="1"/>
</dbReference>
<keyword evidence="8" id="KW-0547">Nucleotide-binding</keyword>
<dbReference type="GO" id="GO:0005524">
    <property type="term" value="F:ATP binding"/>
    <property type="evidence" value="ECO:0007669"/>
    <property type="project" value="UniProtKB-KW"/>
</dbReference>
<evidence type="ECO:0000313" key="16">
    <source>
        <dbReference type="Proteomes" id="UP000009022"/>
    </source>
</evidence>
<evidence type="ECO:0000256" key="9">
    <source>
        <dbReference type="ARBA" id="ARBA00022827"/>
    </source>
</evidence>
<dbReference type="CDD" id="cd00885">
    <property type="entry name" value="cinA"/>
    <property type="match status" value="1"/>
</dbReference>
<name>B3RLV6_TRIAD</name>
<dbReference type="OrthoDB" id="270728at2759"/>
<dbReference type="Pfam" id="PF24102">
    <property type="entry name" value="FLAD1_M"/>
    <property type="match status" value="1"/>
</dbReference>
<dbReference type="SMART" id="SM00852">
    <property type="entry name" value="MoCF_biosynth"/>
    <property type="match status" value="1"/>
</dbReference>
<keyword evidence="4" id="KW-0285">Flavoprotein</keyword>
<keyword evidence="7" id="KW-0548">Nucleotidyltransferase</keyword>
<dbReference type="EC" id="2.7.7.2" evidence="3"/>
<dbReference type="PANTHER" id="PTHR23293">
    <property type="entry name" value="FAD SYNTHETASE-RELATED FMN ADENYLYLTRANSFERASE"/>
    <property type="match status" value="1"/>
</dbReference>
<dbReference type="OMA" id="NSHFLCK"/>
<comment type="catalytic activity">
    <reaction evidence="13">
        <text>FMN + ATP + H(+) = FAD + diphosphate</text>
        <dbReference type="Rhea" id="RHEA:17237"/>
        <dbReference type="ChEBI" id="CHEBI:15378"/>
        <dbReference type="ChEBI" id="CHEBI:30616"/>
        <dbReference type="ChEBI" id="CHEBI:33019"/>
        <dbReference type="ChEBI" id="CHEBI:57692"/>
        <dbReference type="ChEBI" id="CHEBI:58210"/>
        <dbReference type="EC" id="2.7.7.2"/>
    </reaction>
</comment>
<evidence type="ECO:0000256" key="8">
    <source>
        <dbReference type="ARBA" id="ARBA00022741"/>
    </source>
</evidence>
<dbReference type="PANTHER" id="PTHR23293:SF9">
    <property type="entry name" value="FAD SYNTHASE"/>
    <property type="match status" value="1"/>
</dbReference>
<dbReference type="InterPro" id="IPR036425">
    <property type="entry name" value="MoaB/Mog-like_dom_sf"/>
</dbReference>
<dbReference type="Gene3D" id="3.40.980.10">
    <property type="entry name" value="MoaB/Mog-like domain"/>
    <property type="match status" value="1"/>
</dbReference>
<dbReference type="AlphaFoldDB" id="B3RLV6"/>
<evidence type="ECO:0000313" key="15">
    <source>
        <dbReference type="EMBL" id="EDV29591.1"/>
    </source>
</evidence>
<keyword evidence="9" id="KW-0274">FAD</keyword>
<dbReference type="GeneID" id="6749270"/>
<evidence type="ECO:0000256" key="4">
    <source>
        <dbReference type="ARBA" id="ARBA00022630"/>
    </source>
</evidence>
<dbReference type="RefSeq" id="XP_002108793.1">
    <property type="nucleotide sequence ID" value="XM_002108757.1"/>
</dbReference>
<comment type="pathway">
    <text evidence="1">Cofactor biosynthesis; FAD biosynthesis; FAD from FMN: step 1/1.</text>
</comment>
<proteinExistence type="inferred from homology"/>
<dbReference type="HOGENOM" id="CLU_030805_8_0_1"/>
<dbReference type="InterPro" id="IPR056596">
    <property type="entry name" value="FLAD1_M"/>
</dbReference>
<dbReference type="InterPro" id="IPR002500">
    <property type="entry name" value="PAPS_reduct_dom"/>
</dbReference>